<dbReference type="UniPathway" id="UPA00115">
    <property type="reaction ID" value="UER00414"/>
</dbReference>
<name>A0A2K3KWQ7_TRIPR</name>
<dbReference type="Proteomes" id="UP000236291">
    <property type="component" value="Unassembled WGS sequence"/>
</dbReference>
<evidence type="ECO:0000313" key="2">
    <source>
        <dbReference type="Proteomes" id="UP000236291"/>
    </source>
</evidence>
<sequence length="122" mass="13860">MASTNISNITGSVTHVPIKMELNFHFHTRSPSFLQYSHKALRLKCLCAKMNNSNVTSTRTILHDLYEKQRQSPYYDNLCRPVSDLVPFIASGIKGVTTNPAVFFFTYSYSYSVSKQHVSAFD</sequence>
<proteinExistence type="predicted"/>
<dbReference type="GO" id="GO:0005975">
    <property type="term" value="P:carbohydrate metabolic process"/>
    <property type="evidence" value="ECO:0007669"/>
    <property type="project" value="InterPro"/>
</dbReference>
<protein>
    <submittedName>
        <fullName evidence="1">Transaldolase</fullName>
    </submittedName>
</protein>
<organism evidence="1 2">
    <name type="scientific">Trifolium pratense</name>
    <name type="common">Red clover</name>
    <dbReference type="NCBI Taxonomy" id="57577"/>
    <lineage>
        <taxon>Eukaryota</taxon>
        <taxon>Viridiplantae</taxon>
        <taxon>Streptophyta</taxon>
        <taxon>Embryophyta</taxon>
        <taxon>Tracheophyta</taxon>
        <taxon>Spermatophyta</taxon>
        <taxon>Magnoliopsida</taxon>
        <taxon>eudicotyledons</taxon>
        <taxon>Gunneridae</taxon>
        <taxon>Pentapetalae</taxon>
        <taxon>rosids</taxon>
        <taxon>fabids</taxon>
        <taxon>Fabales</taxon>
        <taxon>Fabaceae</taxon>
        <taxon>Papilionoideae</taxon>
        <taxon>50 kb inversion clade</taxon>
        <taxon>NPAAA clade</taxon>
        <taxon>Hologalegina</taxon>
        <taxon>IRL clade</taxon>
        <taxon>Trifolieae</taxon>
        <taxon>Trifolium</taxon>
    </lineage>
</organism>
<gene>
    <name evidence="1" type="ORF">L195_g057658</name>
</gene>
<dbReference type="STRING" id="57577.A0A2K3KWQ7"/>
<dbReference type="InterPro" id="IPR018225">
    <property type="entry name" value="Transaldolase_AS"/>
</dbReference>
<accession>A0A2K3KWQ7</accession>
<evidence type="ECO:0000313" key="1">
    <source>
        <dbReference type="EMBL" id="PNX70702.1"/>
    </source>
</evidence>
<dbReference type="ExpressionAtlas" id="A0A2K3KWQ7">
    <property type="expression patterns" value="baseline"/>
</dbReference>
<comment type="caution">
    <text evidence="1">The sequence shown here is derived from an EMBL/GenBank/DDBJ whole genome shotgun (WGS) entry which is preliminary data.</text>
</comment>
<reference evidence="1 2" key="2">
    <citation type="journal article" date="2017" name="Front. Plant Sci.">
        <title>Gene Classification and Mining of Molecular Markers Useful in Red Clover (Trifolium pratense) Breeding.</title>
        <authorList>
            <person name="Istvanek J."/>
            <person name="Dluhosova J."/>
            <person name="Dluhos P."/>
            <person name="Patkova L."/>
            <person name="Nedelnik J."/>
            <person name="Repkova J."/>
        </authorList>
    </citation>
    <scope>NUCLEOTIDE SEQUENCE [LARGE SCALE GENOMIC DNA]</scope>
    <source>
        <strain evidence="2">cv. Tatra</strain>
        <tissue evidence="1">Young leaves</tissue>
    </source>
</reference>
<dbReference type="AlphaFoldDB" id="A0A2K3KWQ7"/>
<dbReference type="GO" id="GO:0006098">
    <property type="term" value="P:pentose-phosphate shunt"/>
    <property type="evidence" value="ECO:0007669"/>
    <property type="project" value="UniProtKB-UniPathway"/>
</dbReference>
<dbReference type="EMBL" id="ASHM01115439">
    <property type="protein sequence ID" value="PNX70702.1"/>
    <property type="molecule type" value="Genomic_DNA"/>
</dbReference>
<dbReference type="PROSITE" id="PS01054">
    <property type="entry name" value="TRANSALDOLASE_1"/>
    <property type="match status" value="1"/>
</dbReference>
<reference evidence="1 2" key="1">
    <citation type="journal article" date="2014" name="Am. J. Bot.">
        <title>Genome assembly and annotation for red clover (Trifolium pratense; Fabaceae).</title>
        <authorList>
            <person name="Istvanek J."/>
            <person name="Jaros M."/>
            <person name="Krenek A."/>
            <person name="Repkova J."/>
        </authorList>
    </citation>
    <scope>NUCLEOTIDE SEQUENCE [LARGE SCALE GENOMIC DNA]</scope>
    <source>
        <strain evidence="2">cv. Tatra</strain>
        <tissue evidence="1">Young leaves</tissue>
    </source>
</reference>